<dbReference type="EMBL" id="CMVM020000016">
    <property type="status" value="NOT_ANNOTATED_CDS"/>
    <property type="molecule type" value="Genomic_DNA"/>
</dbReference>
<keyword evidence="3" id="KW-0597">Phosphoprotein</keyword>
<evidence type="ECO:0008006" key="8">
    <source>
        <dbReference type="Google" id="ProtNLM"/>
    </source>
</evidence>
<protein>
    <recommendedName>
        <fullName evidence="8">U3 small nucleolar RNA-associated protein 14 homolog A</fullName>
    </recommendedName>
</protein>
<dbReference type="PANTHER" id="PTHR14150:SF12">
    <property type="entry name" value="U3 SMALL NUCLEOLAR RNA-ASSOCIATED PROTEIN 14 HOMOLOG A"/>
    <property type="match status" value="1"/>
</dbReference>
<dbReference type="PANTHER" id="PTHR14150">
    <property type="entry name" value="U3 SMALL NUCLEOLAR RNA-ASSOCIATED PROTEIN 14"/>
    <property type="match status" value="1"/>
</dbReference>
<dbReference type="Proteomes" id="UP000024404">
    <property type="component" value="Unassembled WGS sequence"/>
</dbReference>
<evidence type="ECO:0000313" key="7">
    <source>
        <dbReference type="Proteomes" id="UP000024404"/>
    </source>
</evidence>
<feature type="compositionally biased region" description="Polar residues" evidence="5">
    <location>
        <begin position="419"/>
        <end position="431"/>
    </location>
</feature>
<feature type="region of interest" description="Disordered" evidence="5">
    <location>
        <begin position="299"/>
        <end position="472"/>
    </location>
</feature>
<evidence type="ECO:0000256" key="3">
    <source>
        <dbReference type="ARBA" id="ARBA00022553"/>
    </source>
</evidence>
<dbReference type="AlphaFoldDB" id="A0A8R1TMW4"/>
<dbReference type="GO" id="GO:0032040">
    <property type="term" value="C:small-subunit processome"/>
    <property type="evidence" value="ECO:0007669"/>
    <property type="project" value="InterPro"/>
</dbReference>
<comment type="subcellular location">
    <subcellularLocation>
        <location evidence="1">Nucleus</location>
        <location evidence="1">Nucleolus</location>
    </subcellularLocation>
</comment>
<accession>A0A8R1TMW4</accession>
<feature type="compositionally biased region" description="Basic and acidic residues" evidence="5">
    <location>
        <begin position="299"/>
        <end position="320"/>
    </location>
</feature>
<feature type="compositionally biased region" description="Basic and acidic residues" evidence="5">
    <location>
        <begin position="460"/>
        <end position="472"/>
    </location>
</feature>
<organism evidence="6 7">
    <name type="scientific">Onchocerca volvulus</name>
    <dbReference type="NCBI Taxonomy" id="6282"/>
    <lineage>
        <taxon>Eukaryota</taxon>
        <taxon>Metazoa</taxon>
        <taxon>Ecdysozoa</taxon>
        <taxon>Nematoda</taxon>
        <taxon>Chromadorea</taxon>
        <taxon>Rhabditida</taxon>
        <taxon>Spirurina</taxon>
        <taxon>Spiruromorpha</taxon>
        <taxon>Filarioidea</taxon>
        <taxon>Onchocercidae</taxon>
        <taxon>Onchocerca</taxon>
    </lineage>
</organism>
<sequence>MSDVESDFDEEAHAKLLKTINSLGNNAKKGPLIRKCPEKVRVKELVDLIHSTRNVDDVKKKLVEKKKKSNKAGKDEPRTLQAPSHRLVRERIESTIAYSEIRKDLEEWAPIVKKNRLAEQLVFPLSKDPPIQRTASDLVLLFKPRTPLELELAKLLKTSNNNLRDGEEYTEAELELIRAMSLKEAKAKWAQLKKMRALVGYREAKLKRQAKIKSKTYHRHMKRQKRKKLIREFEEMMAKDPEAAKEKLEEIDRQRILERATLKHRNGGKGVQQLARYANKNKDFKKMYEEQIRLGRELAEKHGREKGSDSDSESENRDAVKLTSAEMLERAAEVLEKEEQEKRSTKPELKAKLYEMRKEKRETLRSSALRATDAKFISNRKYDMNTDVADESTACNEKVVELEREPEETIRSEEHSNKEQNQQNISENSGQDVEKKANKHSEKDLKNLKKKKSSKKMKNKKENKAAKDLDIDQLFDKAEKELAENALKECERLKLEDEENKRNQRHPPSDIRSIVIPQQKEKKEITAKTEETVTDISLDPRHFLQIETMALPQVSGDFVETLEDTSHQTDDQEEIIAKAFEDVDVIGDFEAEKEAVEAAENPKDIDLTLQGWGSWTGPGITDRKKDKFIIKMPKKKRKDAGKTGLIISEAVDQSIEKLQLKSVPFPYTTVEDYEAVIRQPLGKEWNPQKIHRKLIQPQIVTKAGRIIKPLDKSILQDESEEEKI</sequence>
<dbReference type="Pfam" id="PF04615">
    <property type="entry name" value="Utp14"/>
    <property type="match status" value="1"/>
</dbReference>
<evidence type="ECO:0000313" key="6">
    <source>
        <dbReference type="EnsemblMetazoa" id="OVOC13453.1"/>
    </source>
</evidence>
<evidence type="ECO:0000256" key="4">
    <source>
        <dbReference type="ARBA" id="ARBA00023242"/>
    </source>
</evidence>
<evidence type="ECO:0000256" key="1">
    <source>
        <dbReference type="ARBA" id="ARBA00004604"/>
    </source>
</evidence>
<comment type="similarity">
    <text evidence="2">Belongs to the UTP14 family.</text>
</comment>
<feature type="region of interest" description="Disordered" evidence="5">
    <location>
        <begin position="497"/>
        <end position="528"/>
    </location>
</feature>
<evidence type="ECO:0000256" key="2">
    <source>
        <dbReference type="ARBA" id="ARBA00007774"/>
    </source>
</evidence>
<evidence type="ECO:0000256" key="5">
    <source>
        <dbReference type="SAM" id="MobiDB-lite"/>
    </source>
</evidence>
<feature type="compositionally biased region" description="Basic and acidic residues" evidence="5">
    <location>
        <begin position="398"/>
        <end position="418"/>
    </location>
</feature>
<proteinExistence type="inferred from homology"/>
<feature type="compositionally biased region" description="Basic and acidic residues" evidence="5">
    <location>
        <begin position="327"/>
        <end position="364"/>
    </location>
</feature>
<feature type="compositionally biased region" description="Basic residues" evidence="5">
    <location>
        <begin position="448"/>
        <end position="459"/>
    </location>
</feature>
<reference evidence="7" key="1">
    <citation type="submission" date="2013-10" db="EMBL/GenBank/DDBJ databases">
        <title>Genome sequencing of Onchocerca volvulus.</title>
        <authorList>
            <person name="Cotton J."/>
            <person name="Tsai J."/>
            <person name="Stanley E."/>
            <person name="Tracey A."/>
            <person name="Holroyd N."/>
            <person name="Lustigman S."/>
            <person name="Berriman M."/>
        </authorList>
    </citation>
    <scope>NUCLEOTIDE SEQUENCE</scope>
</reference>
<name>A0A8R1TMW4_ONCVO</name>
<reference evidence="6" key="2">
    <citation type="submission" date="2022-06" db="UniProtKB">
        <authorList>
            <consortium name="EnsemblMetazoa"/>
        </authorList>
    </citation>
    <scope>IDENTIFICATION</scope>
</reference>
<dbReference type="GO" id="GO:0006364">
    <property type="term" value="P:rRNA processing"/>
    <property type="evidence" value="ECO:0007669"/>
    <property type="project" value="InterPro"/>
</dbReference>
<feature type="compositionally biased region" description="Basic and acidic residues" evidence="5">
    <location>
        <begin position="519"/>
        <end position="528"/>
    </location>
</feature>
<dbReference type="InterPro" id="IPR006709">
    <property type="entry name" value="SSU_processome_Utp14"/>
</dbReference>
<keyword evidence="7" id="KW-1185">Reference proteome</keyword>
<dbReference type="EnsemblMetazoa" id="OVOC13453.1">
    <property type="protein sequence ID" value="OVOC13453.1"/>
    <property type="gene ID" value="WBGene00255467"/>
</dbReference>
<feature type="compositionally biased region" description="Basic and acidic residues" evidence="5">
    <location>
        <begin position="432"/>
        <end position="447"/>
    </location>
</feature>
<keyword evidence="4" id="KW-0539">Nucleus</keyword>